<dbReference type="FunFam" id="3.80.10.10:FF:000233">
    <property type="entry name" value="Leucine-rich repeat receptor-like protein kinase TDR"/>
    <property type="match status" value="1"/>
</dbReference>
<dbReference type="Pfam" id="PF08263">
    <property type="entry name" value="LRRNT_2"/>
    <property type="match status" value="1"/>
</dbReference>
<dbReference type="InterPro" id="IPR017441">
    <property type="entry name" value="Protein_kinase_ATP_BS"/>
</dbReference>
<dbReference type="OMA" id="HFSCHIF"/>
<dbReference type="GO" id="GO:0005886">
    <property type="term" value="C:plasma membrane"/>
    <property type="evidence" value="ECO:0007669"/>
    <property type="project" value="UniProtKB-SubCell"/>
</dbReference>
<dbReference type="Proteomes" id="UP000238479">
    <property type="component" value="Chromosome 2"/>
</dbReference>
<keyword evidence="15" id="KW-0325">Glycoprotein</keyword>
<keyword evidence="14" id="KW-0675">Receptor</keyword>
<dbReference type="FunFam" id="1.10.510.10:FF:000714">
    <property type="entry name" value="Kinase family with leucine-rich repeat domain-containing protein"/>
    <property type="match status" value="1"/>
</dbReference>
<evidence type="ECO:0000256" key="2">
    <source>
        <dbReference type="ARBA" id="ARBA00004479"/>
    </source>
</evidence>
<evidence type="ECO:0000256" key="1">
    <source>
        <dbReference type="ARBA" id="ARBA00004236"/>
    </source>
</evidence>
<dbReference type="Pfam" id="PF00560">
    <property type="entry name" value="LRR_1"/>
    <property type="match status" value="3"/>
</dbReference>
<evidence type="ECO:0000256" key="10">
    <source>
        <dbReference type="ARBA" id="ARBA00022777"/>
    </source>
</evidence>
<keyword evidence="10" id="KW-0418">Kinase</keyword>
<name>A0A2P6RJW3_ROSCH</name>
<dbReference type="Gene3D" id="1.10.510.10">
    <property type="entry name" value="Transferase(Phosphotransferase) domain 1"/>
    <property type="match status" value="1"/>
</dbReference>
<dbReference type="GO" id="GO:0004672">
    <property type="term" value="F:protein kinase activity"/>
    <property type="evidence" value="ECO:0007669"/>
    <property type="project" value="InterPro"/>
</dbReference>
<dbReference type="InterPro" id="IPR032675">
    <property type="entry name" value="LRR_dom_sf"/>
</dbReference>
<keyword evidence="4" id="KW-0433">Leucine-rich repeat</keyword>
<evidence type="ECO:0000256" key="6">
    <source>
        <dbReference type="ARBA" id="ARBA00022692"/>
    </source>
</evidence>
<feature type="region of interest" description="Disordered" evidence="17">
    <location>
        <begin position="1020"/>
        <end position="1044"/>
    </location>
</feature>
<dbReference type="InterPro" id="IPR000719">
    <property type="entry name" value="Prot_kinase_dom"/>
</dbReference>
<dbReference type="PANTHER" id="PTHR48053">
    <property type="entry name" value="LEUCINE RICH REPEAT FAMILY PROTEIN, EXPRESSED"/>
    <property type="match status" value="1"/>
</dbReference>
<dbReference type="Gramene" id="PRQ46713">
    <property type="protein sequence ID" value="PRQ46713"/>
    <property type="gene ID" value="RchiOBHm_Chr2g0091961"/>
</dbReference>
<accession>A0A2P6RJW3</accession>
<evidence type="ECO:0000256" key="17">
    <source>
        <dbReference type="SAM" id="MobiDB-lite"/>
    </source>
</evidence>
<dbReference type="InterPro" id="IPR001611">
    <property type="entry name" value="Leu-rich_rpt"/>
</dbReference>
<evidence type="ECO:0000256" key="18">
    <source>
        <dbReference type="SAM" id="Phobius"/>
    </source>
</evidence>
<evidence type="ECO:0000256" key="13">
    <source>
        <dbReference type="ARBA" id="ARBA00023136"/>
    </source>
</evidence>
<dbReference type="AlphaFoldDB" id="A0A2P6RJW3"/>
<feature type="transmembrane region" description="Helical" evidence="18">
    <location>
        <begin position="651"/>
        <end position="673"/>
    </location>
</feature>
<dbReference type="STRING" id="74649.A0A2P6RJW3"/>
<evidence type="ECO:0000256" key="15">
    <source>
        <dbReference type="ARBA" id="ARBA00023180"/>
    </source>
</evidence>
<dbReference type="SUPFAM" id="SSF56112">
    <property type="entry name" value="Protein kinase-like (PK-like)"/>
    <property type="match status" value="1"/>
</dbReference>
<dbReference type="Gene3D" id="3.80.10.10">
    <property type="entry name" value="Ribonuclease Inhibitor"/>
    <property type="match status" value="5"/>
</dbReference>
<dbReference type="SMART" id="SM00369">
    <property type="entry name" value="LRR_TYP"/>
    <property type="match status" value="6"/>
</dbReference>
<dbReference type="Pfam" id="PF00069">
    <property type="entry name" value="Pkinase"/>
    <property type="match status" value="1"/>
</dbReference>
<evidence type="ECO:0000256" key="3">
    <source>
        <dbReference type="ARBA" id="ARBA00008684"/>
    </source>
</evidence>
<keyword evidence="12 18" id="KW-1133">Transmembrane helix</keyword>
<feature type="domain" description="Protein kinase" evidence="19">
    <location>
        <begin position="706"/>
        <end position="999"/>
    </location>
</feature>
<dbReference type="GO" id="GO:0009791">
    <property type="term" value="P:post-embryonic development"/>
    <property type="evidence" value="ECO:0007669"/>
    <property type="project" value="UniProtKB-ARBA"/>
</dbReference>
<keyword evidence="5 20" id="KW-0808">Transferase</keyword>
<dbReference type="PROSITE" id="PS00107">
    <property type="entry name" value="PROTEIN_KINASE_ATP"/>
    <property type="match status" value="1"/>
</dbReference>
<dbReference type="FunFam" id="3.80.10.10:FF:001670">
    <property type="entry name" value="Putative leucine-rich repeat receptor-like protein kinase family protein"/>
    <property type="match status" value="1"/>
</dbReference>
<dbReference type="InterPro" id="IPR011009">
    <property type="entry name" value="Kinase-like_dom_sf"/>
</dbReference>
<evidence type="ECO:0000259" key="19">
    <source>
        <dbReference type="PROSITE" id="PS50011"/>
    </source>
</evidence>
<evidence type="ECO:0000256" key="4">
    <source>
        <dbReference type="ARBA" id="ARBA00022614"/>
    </source>
</evidence>
<sequence>MVPSSNTALKQLSLHIQMTTLTPKPSLIFRTFFIFFIHANSQSLQDKELSVLLKLKSYWLPPPAFSHWTSSSDSGSHCNWPEINCTGNSVTGLNLNTVNLSLQVPPFICDLNNLTHLDLGNNYLPGGFPSSLYDCSKLEYLDLSQNYFVGTIPNGIDGLPKLKILNLAGNNFSGDIPASIGNLQELATLDIYMNQLNGSVPAEIGDLSNLEQLWLSWLPKMAPWKLPFNFTKLKKMKILKIREANLIGEIPESIGELEALEVLDLAQNKLSGNIPSGVFLFKNLSIIYLFKNRLSGEIPQVVEALNLSIVDISENTLTGPIPQGFGNLTKLTDMSLFYNGISGEIPESIGRLPNLVIFKMFNMNLSGTIPPELGKHSLLEDFQVSVNRLTGKLPDGLCKNGKLVAVVAYENSLTGELPSSLGNCDSLLVVNVYDNVLSGDIPSGMWNALNLSYVMMSNNSFTGELPEKMSYNLQRLEIGDNKFSGQIPRGVSSCKNLQVFDAGNNLFNGSIPQELTTLPSLTTLTLHQNQLSGPLPSDIVSWKSLNTLDLRRNQLSGPIPEILGGLPALTELDLSENQFSGQIPNQLGHLKLNEFNLSSNLLSGEIPISFENSAYERSFLNNTGLCASTSGVNLNICSQSPKSSKISIRSLALILSLSAVLFVLVLSLLIFFVRGYLRRKDGSDADWKLVAFQRLNFTISQILSGLIESNVIGSGGSGRVYRVPVNRTGDVVAAKRIWTNKKIMEERLEKEFHAEVKILSSIRHANIVKLMCCISSETSKLLVYEYLDNRSLDRWLHKKNRPYLSNLSSSVHHVVLDWPKRLQIAVGAAKGLCYMHHDCVQPVVHRDVKSSNILLDSDFNAKIADFGLAKMLVKQGDLATMSAVAGSFGYMAPEYAHTRKVNEKIDVYSFGVILLELATGKEPNEGDENTSLAEWAWRHAQEGKPIDSVLDQDVKEPCYLDEMCAVFRLGIMCTETLPTNRPSMKEVLQILVRTSPPPVRREKTEYAAAPLLKNSRRERVLEDQDGLATNPEVDTNKRGNKMCM</sequence>
<dbReference type="FunFam" id="3.80.10.10:FF:000077">
    <property type="entry name" value="LRR receptor-like serine/threonine-protein kinase ERL1"/>
    <property type="match status" value="1"/>
</dbReference>
<evidence type="ECO:0000256" key="16">
    <source>
        <dbReference type="PROSITE-ProRule" id="PRU10141"/>
    </source>
</evidence>
<keyword evidence="8" id="KW-0677">Repeat</keyword>
<evidence type="ECO:0000256" key="8">
    <source>
        <dbReference type="ARBA" id="ARBA00022737"/>
    </source>
</evidence>
<keyword evidence="11 16" id="KW-0067">ATP-binding</keyword>
<dbReference type="SUPFAM" id="SSF52047">
    <property type="entry name" value="RNI-like"/>
    <property type="match status" value="1"/>
</dbReference>
<evidence type="ECO:0000256" key="12">
    <source>
        <dbReference type="ARBA" id="ARBA00022989"/>
    </source>
</evidence>
<keyword evidence="6 18" id="KW-0812">Transmembrane</keyword>
<dbReference type="EMBL" id="PDCK01000040">
    <property type="protein sequence ID" value="PRQ46713.1"/>
    <property type="molecule type" value="Genomic_DNA"/>
</dbReference>
<comment type="caution">
    <text evidence="20">The sequence shown here is derived from an EMBL/GenBank/DDBJ whole genome shotgun (WGS) entry which is preliminary data.</text>
</comment>
<evidence type="ECO:0000256" key="9">
    <source>
        <dbReference type="ARBA" id="ARBA00022741"/>
    </source>
</evidence>
<dbReference type="InterPro" id="IPR003591">
    <property type="entry name" value="Leu-rich_rpt_typical-subtyp"/>
</dbReference>
<comment type="similarity">
    <text evidence="3">Belongs to the protein kinase superfamily. Ser/Thr protein kinase family.</text>
</comment>
<evidence type="ECO:0000313" key="21">
    <source>
        <dbReference type="Proteomes" id="UP000238479"/>
    </source>
</evidence>
<dbReference type="SMART" id="SM00220">
    <property type="entry name" value="S_TKc"/>
    <property type="match status" value="1"/>
</dbReference>
<dbReference type="InterPro" id="IPR013210">
    <property type="entry name" value="LRR_N_plant-typ"/>
</dbReference>
<keyword evidence="7" id="KW-0732">Signal</keyword>
<keyword evidence="9 16" id="KW-0547">Nucleotide-binding</keyword>
<dbReference type="Gene3D" id="3.30.200.20">
    <property type="entry name" value="Phosphorylase Kinase, domain 1"/>
    <property type="match status" value="1"/>
</dbReference>
<evidence type="ECO:0000256" key="7">
    <source>
        <dbReference type="ARBA" id="ARBA00022729"/>
    </source>
</evidence>
<evidence type="ECO:0000256" key="14">
    <source>
        <dbReference type="ARBA" id="ARBA00023170"/>
    </source>
</evidence>
<dbReference type="Pfam" id="PF13855">
    <property type="entry name" value="LRR_8"/>
    <property type="match status" value="2"/>
</dbReference>
<dbReference type="FunFam" id="3.30.200.20:FF:000512">
    <property type="entry name" value="Receptor-like protein kinase HSL1"/>
    <property type="match status" value="1"/>
</dbReference>
<protein>
    <recommendedName>
        <fullName evidence="19">Protein kinase domain-containing protein</fullName>
    </recommendedName>
</protein>
<dbReference type="InterPro" id="IPR051716">
    <property type="entry name" value="Plant_RL_S/T_kinase"/>
</dbReference>
<dbReference type="PANTHER" id="PTHR48053:SF109">
    <property type="entry name" value="PROTEIN KINASE DOMAIN-CONTAINING PROTEIN"/>
    <property type="match status" value="1"/>
</dbReference>
<evidence type="ECO:0000256" key="11">
    <source>
        <dbReference type="ARBA" id="ARBA00022840"/>
    </source>
</evidence>
<evidence type="ECO:0000313" key="20">
    <source>
        <dbReference type="EMBL" id="PRQ46713.1"/>
    </source>
</evidence>
<evidence type="ECO:0000256" key="5">
    <source>
        <dbReference type="ARBA" id="ARBA00022679"/>
    </source>
</evidence>
<proteinExistence type="inferred from homology"/>
<comment type="subcellular location">
    <subcellularLocation>
        <location evidence="1">Cell membrane</location>
    </subcellularLocation>
    <subcellularLocation>
        <location evidence="2">Membrane</location>
        <topology evidence="2">Single-pass type I membrane protein</topology>
    </subcellularLocation>
</comment>
<gene>
    <name evidence="20" type="ORF">RchiOBHm_Chr2g0091961</name>
</gene>
<feature type="binding site" evidence="16">
    <location>
        <position position="735"/>
    </location>
    <ligand>
        <name>ATP</name>
        <dbReference type="ChEBI" id="CHEBI:30616"/>
    </ligand>
</feature>
<dbReference type="InterPro" id="IPR008271">
    <property type="entry name" value="Ser/Thr_kinase_AS"/>
</dbReference>
<dbReference type="PROSITE" id="PS50011">
    <property type="entry name" value="PROTEIN_KINASE_DOM"/>
    <property type="match status" value="1"/>
</dbReference>
<dbReference type="GO" id="GO:0005524">
    <property type="term" value="F:ATP binding"/>
    <property type="evidence" value="ECO:0007669"/>
    <property type="project" value="UniProtKB-UniRule"/>
</dbReference>
<keyword evidence="13 18" id="KW-0472">Membrane</keyword>
<dbReference type="SUPFAM" id="SSF52058">
    <property type="entry name" value="L domain-like"/>
    <property type="match status" value="1"/>
</dbReference>
<reference evidence="20 21" key="1">
    <citation type="journal article" date="2018" name="Nat. Genet.">
        <title>The Rosa genome provides new insights in the design of modern roses.</title>
        <authorList>
            <person name="Bendahmane M."/>
        </authorList>
    </citation>
    <scope>NUCLEOTIDE SEQUENCE [LARGE SCALE GENOMIC DNA]</scope>
    <source>
        <strain evidence="21">cv. Old Blush</strain>
    </source>
</reference>
<dbReference type="PROSITE" id="PS00108">
    <property type="entry name" value="PROTEIN_KINASE_ST"/>
    <property type="match status" value="1"/>
</dbReference>
<organism evidence="20 21">
    <name type="scientific">Rosa chinensis</name>
    <name type="common">China rose</name>
    <dbReference type="NCBI Taxonomy" id="74649"/>
    <lineage>
        <taxon>Eukaryota</taxon>
        <taxon>Viridiplantae</taxon>
        <taxon>Streptophyta</taxon>
        <taxon>Embryophyta</taxon>
        <taxon>Tracheophyta</taxon>
        <taxon>Spermatophyta</taxon>
        <taxon>Magnoliopsida</taxon>
        <taxon>eudicotyledons</taxon>
        <taxon>Gunneridae</taxon>
        <taxon>Pentapetalae</taxon>
        <taxon>rosids</taxon>
        <taxon>fabids</taxon>
        <taxon>Rosales</taxon>
        <taxon>Rosaceae</taxon>
        <taxon>Rosoideae</taxon>
        <taxon>Rosoideae incertae sedis</taxon>
        <taxon>Rosa</taxon>
    </lineage>
</organism>
<keyword evidence="21" id="KW-1185">Reference proteome</keyword>